<dbReference type="GO" id="GO:0005634">
    <property type="term" value="C:nucleus"/>
    <property type="evidence" value="ECO:0007669"/>
    <property type="project" value="TreeGrafter"/>
</dbReference>
<feature type="region of interest" description="Disordered" evidence="1">
    <location>
        <begin position="1276"/>
        <end position="1319"/>
    </location>
</feature>
<dbReference type="OrthoDB" id="9996895at2759"/>
<feature type="region of interest" description="Disordered" evidence="1">
    <location>
        <begin position="592"/>
        <end position="611"/>
    </location>
</feature>
<feature type="compositionally biased region" description="Basic and acidic residues" evidence="1">
    <location>
        <begin position="8"/>
        <end position="18"/>
    </location>
</feature>
<dbReference type="SUPFAM" id="SSF52540">
    <property type="entry name" value="P-loop containing nucleoside triphosphate hydrolases"/>
    <property type="match status" value="1"/>
</dbReference>
<evidence type="ECO:0000313" key="4">
    <source>
        <dbReference type="Proteomes" id="UP000235672"/>
    </source>
</evidence>
<feature type="compositionally biased region" description="Low complexity" evidence="1">
    <location>
        <begin position="79"/>
        <end position="90"/>
    </location>
</feature>
<feature type="compositionally biased region" description="Acidic residues" evidence="1">
    <location>
        <begin position="627"/>
        <end position="641"/>
    </location>
</feature>
<evidence type="ECO:0000256" key="1">
    <source>
        <dbReference type="SAM" id="MobiDB-lite"/>
    </source>
</evidence>
<dbReference type="Gene3D" id="3.40.50.300">
    <property type="entry name" value="P-loop containing nucleotide triphosphate hydrolases"/>
    <property type="match status" value="1"/>
</dbReference>
<organism evidence="3 4">
    <name type="scientific">Hyaloscypha hepaticicola</name>
    <dbReference type="NCBI Taxonomy" id="2082293"/>
    <lineage>
        <taxon>Eukaryota</taxon>
        <taxon>Fungi</taxon>
        <taxon>Dikarya</taxon>
        <taxon>Ascomycota</taxon>
        <taxon>Pezizomycotina</taxon>
        <taxon>Leotiomycetes</taxon>
        <taxon>Helotiales</taxon>
        <taxon>Hyaloscyphaceae</taxon>
        <taxon>Hyaloscypha</taxon>
    </lineage>
</organism>
<dbReference type="GO" id="GO:0003677">
    <property type="term" value="F:DNA binding"/>
    <property type="evidence" value="ECO:0007669"/>
    <property type="project" value="TreeGrafter"/>
</dbReference>
<dbReference type="InterPro" id="IPR003959">
    <property type="entry name" value="ATPase_AAA_core"/>
</dbReference>
<proteinExistence type="predicted"/>
<gene>
    <name evidence="3" type="ORF">NA56DRAFT_276865</name>
</gene>
<dbReference type="GO" id="GO:0016887">
    <property type="term" value="F:ATP hydrolysis activity"/>
    <property type="evidence" value="ECO:0007669"/>
    <property type="project" value="InterPro"/>
</dbReference>
<dbReference type="CDD" id="cd00009">
    <property type="entry name" value="AAA"/>
    <property type="match status" value="1"/>
</dbReference>
<dbReference type="EMBL" id="KZ613500">
    <property type="protein sequence ID" value="PMD17335.1"/>
    <property type="molecule type" value="Genomic_DNA"/>
</dbReference>
<dbReference type="Proteomes" id="UP000235672">
    <property type="component" value="Unassembled WGS sequence"/>
</dbReference>
<dbReference type="SMART" id="SM00382">
    <property type="entry name" value="AAA"/>
    <property type="match status" value="1"/>
</dbReference>
<feature type="compositionally biased region" description="Basic and acidic residues" evidence="1">
    <location>
        <begin position="158"/>
        <end position="171"/>
    </location>
</feature>
<accession>A0A2J6PTH7</accession>
<evidence type="ECO:0000313" key="3">
    <source>
        <dbReference type="EMBL" id="PMD17335.1"/>
    </source>
</evidence>
<feature type="region of interest" description="Disordered" evidence="1">
    <location>
        <begin position="1209"/>
        <end position="1237"/>
    </location>
</feature>
<feature type="compositionally biased region" description="Basic and acidic residues" evidence="1">
    <location>
        <begin position="770"/>
        <end position="782"/>
    </location>
</feature>
<feature type="region of interest" description="Disordered" evidence="1">
    <location>
        <begin position="727"/>
        <end position="807"/>
    </location>
</feature>
<feature type="compositionally biased region" description="Polar residues" evidence="1">
    <location>
        <begin position="206"/>
        <end position="221"/>
    </location>
</feature>
<dbReference type="InterPro" id="IPR027417">
    <property type="entry name" value="P-loop_NTPase"/>
</dbReference>
<protein>
    <submittedName>
        <fullName evidence="3">P-loop containing nucleoside triphosphate hydrolase protein</fullName>
    </submittedName>
</protein>
<dbReference type="Pfam" id="PF00004">
    <property type="entry name" value="AAA"/>
    <property type="match status" value="1"/>
</dbReference>
<name>A0A2J6PTH7_9HELO</name>
<feature type="compositionally biased region" description="Basic residues" evidence="1">
    <location>
        <begin position="128"/>
        <end position="137"/>
    </location>
</feature>
<dbReference type="PANTHER" id="PTHR23389">
    <property type="entry name" value="CHROMOSOME TRANSMISSION FIDELITY FACTOR 18"/>
    <property type="match status" value="1"/>
</dbReference>
<feature type="compositionally biased region" description="Polar residues" evidence="1">
    <location>
        <begin position="783"/>
        <end position="801"/>
    </location>
</feature>
<dbReference type="STRING" id="1745343.A0A2J6PTH7"/>
<reference evidence="3 4" key="1">
    <citation type="submission" date="2016-05" db="EMBL/GenBank/DDBJ databases">
        <title>A degradative enzymes factory behind the ericoid mycorrhizal symbiosis.</title>
        <authorList>
            <consortium name="DOE Joint Genome Institute"/>
            <person name="Martino E."/>
            <person name="Morin E."/>
            <person name="Grelet G."/>
            <person name="Kuo A."/>
            <person name="Kohler A."/>
            <person name="Daghino S."/>
            <person name="Barry K."/>
            <person name="Choi C."/>
            <person name="Cichocki N."/>
            <person name="Clum A."/>
            <person name="Copeland A."/>
            <person name="Hainaut M."/>
            <person name="Haridas S."/>
            <person name="Labutti K."/>
            <person name="Lindquist E."/>
            <person name="Lipzen A."/>
            <person name="Khouja H.-R."/>
            <person name="Murat C."/>
            <person name="Ohm R."/>
            <person name="Olson A."/>
            <person name="Spatafora J."/>
            <person name="Veneault-Fourrey C."/>
            <person name="Henrissat B."/>
            <person name="Grigoriev I."/>
            <person name="Martin F."/>
            <person name="Perotto S."/>
        </authorList>
    </citation>
    <scope>NUCLEOTIDE SEQUENCE [LARGE SCALE GENOMIC DNA]</scope>
    <source>
        <strain evidence="3 4">UAMH 7357</strain>
    </source>
</reference>
<dbReference type="InterPro" id="IPR003593">
    <property type="entry name" value="AAA+_ATPase"/>
</dbReference>
<feature type="compositionally biased region" description="Low complexity" evidence="1">
    <location>
        <begin position="1276"/>
        <end position="1287"/>
    </location>
</feature>
<feature type="region of interest" description="Disordered" evidence="1">
    <location>
        <begin position="1"/>
        <end position="253"/>
    </location>
</feature>
<dbReference type="GO" id="GO:0005524">
    <property type="term" value="F:ATP binding"/>
    <property type="evidence" value="ECO:0007669"/>
    <property type="project" value="InterPro"/>
</dbReference>
<keyword evidence="4" id="KW-1185">Reference proteome</keyword>
<dbReference type="PANTHER" id="PTHR23389:SF21">
    <property type="entry name" value="ATPASE FAMILY AAA DOMAIN-CONTAINING PROTEIN 5"/>
    <property type="match status" value="1"/>
</dbReference>
<sequence length="1319" mass="145296">MSVLVERSMGELNKERKPVYPLFQKTAKPPVAQLETARSATEATADPKPSASASQIIPEAIAKKTKRPKTINPLIDPDSSSTNTPNFPTSAGLLDVDPNSGRRKRRKTEENKAGTEGSEDQIEAARPVSKRQARQKKQQNEPQAGVECGSTSNGQSSDVRREGAEDFRDGTQHVGRIQGPSELSGASLSPPVEASTLPNEDFIGAASTQSKAKSCSNSTFHSEPKPKKVLRLNPKTGTIGSPPTKNPRPPIEDPLVKKERRAKVSLSSNKKTIGKSKVVTIRYSLAKGVGQKIDQIMNSTKPIIPLPIKVQPQIEKSPATPTKPKALHPLFLGKAATKKSTPPKSAKNNFIDLTFAKQSPGPQSRCKSSPTKPGPMAFSGFGVAKIMKVPGAVEPAWPWKDMVHIRGIDPDEALPHSNFKSSQFQSKKSKYQAIEVSPTESIIGTLAGNLCIQSMMEKIRDINPNEYPPVPACLRTPKQHYESGLEIQKRVLKELHTRPILLNLDDQNSSEDEIQVNKKTRAHSYHAKLSKIYSSIATSFSAFDYGQCETKAWTQKYAPTTAAEVLQAGTEAGILKSWLQKLVVQSVESGLGDRCESGVGRSKSSTFEKSTKKKRKKKVDDFIVSTEDEDDDMDEITEPEDAASPSQNPELLKKTVIRARDAAVLGSNEAGKLANSILISGPHGCGKTAAVYAVAKELGFEVFEINSSSRRNGKDILERVGDMTRNHQVRRSSDVPLAEPVDDDNQRIDDALANDLKSGRQGTMNSFFKPKQEAKQVTKQETKPQPNAKTETKKSAGTQRTLFPKPPAKQQKQSLILLEEVDILYKEDTQFWATVLSLISISKRPIIMTCNDESVVPLASLTVHAILRFAPPPVDLAVDYMLLVAACEGHVLRRQSVKSLYEGRNLDLRASLTELNFWCQFAVGDVKRGLSWYYPRWSRAEDVDKKGNTIRVVSEGTYQTGMGWLSQDFLESDVHHLDIEEEMLHEVYDGWHADVSEGAKVKTGMNHWAKKIQSLSIGKMDNKAALEMYADHAEAMSSADLCSGGIFAPENKIGLDFSLPELSQKAKDDYILAHDILEATPLVSYDQLGKDISLWMQSRSRNYFQVDQHVKHNFEVPVDLACPSEGDLIRLISAQRSKAEAPFTRKILSRAFDPLAEVEKQWASSAAMELCSFDRTTPLIIEDLAPYIRSIVAYDSRLQQERAKLSNLMSEGGQRGKRARTTRSAMSAREGGTRKTTRKDRWFTAKINPYDVMRTGMQSWSDAAAVEAWKRAEEMATSSVVTSSAASPTEEMEGSKGAEELPTSSAASPLGGMSDENRE</sequence>
<feature type="region of interest" description="Disordered" evidence="1">
    <location>
        <begin position="627"/>
        <end position="649"/>
    </location>
</feature>
<feature type="domain" description="AAA+ ATPase" evidence="2">
    <location>
        <begin position="673"/>
        <end position="882"/>
    </location>
</feature>
<keyword evidence="3" id="KW-0378">Hydrolase</keyword>
<evidence type="ECO:0000259" key="2">
    <source>
        <dbReference type="SMART" id="SM00382"/>
    </source>
</evidence>